<reference evidence="8 9" key="1">
    <citation type="journal article" date="2009" name="J. Bacteriol.">
        <title>Complete genome sequence of the anaerobic, protein-degrading hyperthermophilic crenarchaeon Desulfurococcus kamchatkensis.</title>
        <authorList>
            <person name="Ravin N.V."/>
            <person name="Mardanov A.V."/>
            <person name="Beletsky A.V."/>
            <person name="Kublanov I.V."/>
            <person name="Kolganova T.V."/>
            <person name="Lebedinsky A.V."/>
            <person name="Chernyh N.A."/>
            <person name="Bonch-Osmolovskaya E.A."/>
            <person name="Skryabin K.G."/>
        </authorList>
    </citation>
    <scope>NUCLEOTIDE SEQUENCE [LARGE SCALE GENOMIC DNA]</scope>
    <source>
        <strain evidence="9">DSM 18924 / JCM 16383 / VKM B-2413 / 1221n</strain>
    </source>
</reference>
<dbReference type="EMBL" id="CP001140">
    <property type="protein sequence ID" value="ACL10381.1"/>
    <property type="molecule type" value="Genomic_DNA"/>
</dbReference>
<dbReference type="SUPFAM" id="SSF55681">
    <property type="entry name" value="Class II aaRS and biotin synthetases"/>
    <property type="match status" value="1"/>
</dbReference>
<evidence type="ECO:0000259" key="7">
    <source>
        <dbReference type="PROSITE" id="PS50862"/>
    </source>
</evidence>
<evidence type="ECO:0000256" key="1">
    <source>
        <dbReference type="ARBA" id="ARBA00012829"/>
    </source>
</evidence>
<dbReference type="InterPro" id="IPR027031">
    <property type="entry name" value="Gly-tRNA_synthase/POLG2"/>
</dbReference>
<protein>
    <recommendedName>
        <fullName evidence="1">glycine--tRNA ligase</fullName>
        <ecNumber evidence="1">6.1.1.14</ecNumber>
    </recommendedName>
    <alternativeName>
        <fullName evidence="6">Diadenosine tetraphosphate synthetase</fullName>
    </alternativeName>
</protein>
<keyword evidence="3" id="KW-0547">Nucleotide-binding</keyword>
<dbReference type="PANTHER" id="PTHR10745:SF0">
    <property type="entry name" value="GLYCINE--TRNA LIGASE"/>
    <property type="match status" value="1"/>
</dbReference>
<dbReference type="HOGENOM" id="CLU_015515_2_1_2"/>
<dbReference type="Pfam" id="PF03129">
    <property type="entry name" value="HGTP_anticodon"/>
    <property type="match status" value="1"/>
</dbReference>
<dbReference type="NCBIfam" id="NF003211">
    <property type="entry name" value="PRK04173.1"/>
    <property type="match status" value="1"/>
</dbReference>
<dbReference type="AlphaFoldDB" id="B8D3B0"/>
<dbReference type="GO" id="GO:0006426">
    <property type="term" value="P:glycyl-tRNA aminoacylation"/>
    <property type="evidence" value="ECO:0007669"/>
    <property type="project" value="InterPro"/>
</dbReference>
<evidence type="ECO:0000313" key="9">
    <source>
        <dbReference type="Proteomes" id="UP000006903"/>
    </source>
</evidence>
<dbReference type="SUPFAM" id="SSF52954">
    <property type="entry name" value="Class II aaRS ABD-related"/>
    <property type="match status" value="1"/>
</dbReference>
<dbReference type="Proteomes" id="UP000006903">
    <property type="component" value="Chromosome"/>
</dbReference>
<proteinExistence type="predicted"/>
<dbReference type="GO" id="GO:0005737">
    <property type="term" value="C:cytoplasm"/>
    <property type="evidence" value="ECO:0007669"/>
    <property type="project" value="InterPro"/>
</dbReference>
<dbReference type="InterPro" id="IPR002315">
    <property type="entry name" value="tRNA-synt_gly"/>
</dbReference>
<dbReference type="PANTHER" id="PTHR10745">
    <property type="entry name" value="GLYCYL-TRNA SYNTHETASE/DNA POLYMERASE SUBUNIT GAMMA-2"/>
    <property type="match status" value="1"/>
</dbReference>
<dbReference type="EC" id="6.1.1.14" evidence="1"/>
<dbReference type="Gene3D" id="3.30.930.10">
    <property type="entry name" value="Bira Bifunctional Protein, Domain 2"/>
    <property type="match status" value="2"/>
</dbReference>
<dbReference type="InterPro" id="IPR002314">
    <property type="entry name" value="aa-tRNA-synt_IIb"/>
</dbReference>
<dbReference type="PRINTS" id="PR01043">
    <property type="entry name" value="TRNASYNTHGLY"/>
</dbReference>
<dbReference type="Pfam" id="PF00587">
    <property type="entry name" value="tRNA-synt_2b"/>
    <property type="match status" value="1"/>
</dbReference>
<dbReference type="CDD" id="cd00858">
    <property type="entry name" value="GlyRS_anticodon"/>
    <property type="match status" value="1"/>
</dbReference>
<evidence type="ECO:0000256" key="2">
    <source>
        <dbReference type="ARBA" id="ARBA00022598"/>
    </source>
</evidence>
<dbReference type="GeneID" id="7170386"/>
<dbReference type="InterPro" id="IPR036621">
    <property type="entry name" value="Anticodon-bd_dom_sf"/>
</dbReference>
<evidence type="ECO:0000256" key="4">
    <source>
        <dbReference type="ARBA" id="ARBA00022840"/>
    </source>
</evidence>
<feature type="domain" description="Aminoacyl-transfer RNA synthetases class-II family profile" evidence="7">
    <location>
        <begin position="6"/>
        <end position="470"/>
    </location>
</feature>
<dbReference type="PROSITE" id="PS50862">
    <property type="entry name" value="AA_TRNA_LIGASE_II"/>
    <property type="match status" value="1"/>
</dbReference>
<dbReference type="InterPro" id="IPR006195">
    <property type="entry name" value="aa-tRNA-synth_II"/>
</dbReference>
<name>B8D3B0_DESA1</name>
<evidence type="ECO:0000256" key="5">
    <source>
        <dbReference type="ARBA" id="ARBA00023146"/>
    </source>
</evidence>
<dbReference type="KEGG" id="dka:DKAM_0052"/>
<dbReference type="STRING" id="490899.DKAM_0052"/>
<dbReference type="InterPro" id="IPR045864">
    <property type="entry name" value="aa-tRNA-synth_II/BPL/LPL"/>
</dbReference>
<gene>
    <name evidence="8" type="ordered locus">DKAM_0052</name>
</gene>
<evidence type="ECO:0000256" key="3">
    <source>
        <dbReference type="ARBA" id="ARBA00022741"/>
    </source>
</evidence>
<dbReference type="eggNOG" id="arCOG00405">
    <property type="taxonomic scope" value="Archaea"/>
</dbReference>
<evidence type="ECO:0000313" key="8">
    <source>
        <dbReference type="EMBL" id="ACL10381.1"/>
    </source>
</evidence>
<dbReference type="GO" id="GO:0004820">
    <property type="term" value="F:glycine-tRNA ligase activity"/>
    <property type="evidence" value="ECO:0007669"/>
    <property type="project" value="UniProtKB-EC"/>
</dbReference>
<dbReference type="InterPro" id="IPR004154">
    <property type="entry name" value="Anticodon-bd"/>
</dbReference>
<keyword evidence="5 8" id="KW-0030">Aminoacyl-tRNA synthetase</keyword>
<evidence type="ECO:0000256" key="6">
    <source>
        <dbReference type="ARBA" id="ARBA00030057"/>
    </source>
</evidence>
<accession>B8D3B0</accession>
<dbReference type="GO" id="GO:0005524">
    <property type="term" value="F:ATP binding"/>
    <property type="evidence" value="ECO:0007669"/>
    <property type="project" value="UniProtKB-KW"/>
</dbReference>
<dbReference type="RefSeq" id="WP_012607723.1">
    <property type="nucleotide sequence ID" value="NC_011766.1"/>
</dbReference>
<dbReference type="NCBIfam" id="TIGR00389">
    <property type="entry name" value="glyS_dimeric"/>
    <property type="match status" value="1"/>
</dbReference>
<keyword evidence="4" id="KW-0067">ATP-binding</keyword>
<dbReference type="Gene3D" id="3.40.50.800">
    <property type="entry name" value="Anticodon-binding domain"/>
    <property type="match status" value="1"/>
</dbReference>
<keyword evidence="2" id="KW-0436">Ligase</keyword>
<sequence length="583" mass="67223">MSNGEDIYGNIMELAKKRGIFWGSFDIYGGLAGFYDFGPVGVLLKRNLINLWLKTFVYSNDLVVEIETPVINPRIVFKASGHEESFMDPVVECLKCGRVYRADHLVKEAAGIDVEGLSPEEIHSVILRNNIKCPECGGDLGKPFYTLLLFKTEIGPYKGEIGYLRPENAQGMFINFANILRVARNRLPLGIAQVGKVARNEISPRQGLLRLREFTIMELEFFFDPEEVEEASGYINSIADVKVRVLTSEARVRGVEEPVEYTIRELVEKQIVKTPWLVYWIGLGEVFARRLGIPHEKIRFIEKLPHERAHYSQQTFDQEVYTEKYGWIEIAGYAYRTTYDLSRHIQYSKADLTFFKHYEKPVERIIPKAYPDPGKIKDLYGGEMGRIMERLAQKTPEEIYRELAEKGYVEIEGLKMPSEAFIVKQEREKIHGEKIIPHVVEPSFGVERLLYIVLEYSYTVRDGKTVLKLPVHLAPYHVAVFPLVTGKKQEHARIIEIARNIYRRLITRGFRVIYDDDGSIGRRYARVDEIGIPYAVTVDYQTLEDGTVTVRDRDSSLQERVKIDELEKYLLMKYGFQPDLLTP</sequence>
<organism evidence="8 9">
    <name type="scientific">Desulfurococcus amylolyticus (strain DSM 18924 / JCM 16383 / VKM B-2413 / 1221n)</name>
    <name type="common">Desulfurococcus kamchatkensis</name>
    <dbReference type="NCBI Taxonomy" id="490899"/>
    <lineage>
        <taxon>Archaea</taxon>
        <taxon>Thermoproteota</taxon>
        <taxon>Thermoprotei</taxon>
        <taxon>Desulfurococcales</taxon>
        <taxon>Desulfurococcaceae</taxon>
        <taxon>Desulfurococcus</taxon>
    </lineage>
</organism>